<proteinExistence type="predicted"/>
<reference evidence="1" key="1">
    <citation type="submission" date="2021-01" db="EMBL/GenBank/DDBJ databases">
        <authorList>
            <person name="Zahm M."/>
            <person name="Roques C."/>
            <person name="Cabau C."/>
            <person name="Klopp C."/>
            <person name="Donnadieu C."/>
            <person name="Jouanno E."/>
            <person name="Lampietro C."/>
            <person name="Louis A."/>
            <person name="Herpin A."/>
            <person name="Echchiki A."/>
            <person name="Berthelot C."/>
            <person name="Parey E."/>
            <person name="Roest-Crollius H."/>
            <person name="Braasch I."/>
            <person name="Postlethwait J."/>
            <person name="Bobe J."/>
            <person name="Montfort J."/>
            <person name="Bouchez O."/>
            <person name="Begum T."/>
            <person name="Mejri S."/>
            <person name="Adams A."/>
            <person name="Chen W.-J."/>
            <person name="Guiguen Y."/>
        </authorList>
    </citation>
    <scope>NUCLEOTIDE SEQUENCE</scope>
    <source>
        <tissue evidence="1">Blood</tissue>
    </source>
</reference>
<dbReference type="AlphaFoldDB" id="A0A8T3CW10"/>
<name>A0A8T3CW10_9TELE</name>
<comment type="caution">
    <text evidence="1">The sequence shown here is derived from an EMBL/GenBank/DDBJ whole genome shotgun (WGS) entry which is preliminary data.</text>
</comment>
<dbReference type="Proteomes" id="UP000829720">
    <property type="component" value="Unassembled WGS sequence"/>
</dbReference>
<keyword evidence="2" id="KW-1185">Reference proteome</keyword>
<accession>A0A8T3CW10</accession>
<evidence type="ECO:0000313" key="2">
    <source>
        <dbReference type="Proteomes" id="UP000829720"/>
    </source>
</evidence>
<gene>
    <name evidence="1" type="ORF">AGOR_G00183000</name>
</gene>
<sequence>MLSEQTRRVEFSMASLVRNTDTLRDLTTHAHTNTHKAKMHTHAHTQQTSKHIHAHAQIHTSTNAYIHENRHAYRTGSSTWIGQLLEQCVFNCKLGDKTVTTPETKHTNTQDSIQYC</sequence>
<organism evidence="1 2">
    <name type="scientific">Albula goreensis</name>
    <dbReference type="NCBI Taxonomy" id="1534307"/>
    <lineage>
        <taxon>Eukaryota</taxon>
        <taxon>Metazoa</taxon>
        <taxon>Chordata</taxon>
        <taxon>Craniata</taxon>
        <taxon>Vertebrata</taxon>
        <taxon>Euteleostomi</taxon>
        <taxon>Actinopterygii</taxon>
        <taxon>Neopterygii</taxon>
        <taxon>Teleostei</taxon>
        <taxon>Albuliformes</taxon>
        <taxon>Albulidae</taxon>
        <taxon>Albula</taxon>
    </lineage>
</organism>
<evidence type="ECO:0000313" key="1">
    <source>
        <dbReference type="EMBL" id="KAI1888241.1"/>
    </source>
</evidence>
<protein>
    <submittedName>
        <fullName evidence="1">Uncharacterized protein</fullName>
    </submittedName>
</protein>
<dbReference type="EMBL" id="JAERUA010000017">
    <property type="protein sequence ID" value="KAI1888241.1"/>
    <property type="molecule type" value="Genomic_DNA"/>
</dbReference>